<sequence>MEFSLIPDTASTFEDNWGMSAFFGDPNDNFESIVSPRAAMLLIQDLGIRPAPSAFAPPATKTFVIPPARENGAPIRRPETQEDWESKKETIRDLYLDENLPLKDLMSIMSSKYAFSATERMYKRQFLKWSWKKYNTKGRQHSHMNGGLLETRCGKPTCRRPKRRRVIRSDNQAQNSSWCGLSLPTLMIFSSQCQRWTEELYISLRDLIHGSARQSPVWRNCSKFDWFADDHDLDGQFRLACSLLKGKDFQQYGVVLRQAFRTVDIIIEMESCSVVQPLLLDVPWRLFTGEMNEELQVYLLYVFQMLSTKKPGEPIAAMAKTMHSIFLESPDQFLHSLCQLHGVTADCFIATRGSDDLAGLYAQMEALQVANQDGIPVPATKIIIDGFGDLLNDAIDVFGEDSKVATRMERNRLRAMWYLDYFEDFENSCKRSIRRIQGRNGVHWDDWDSSDLYFVACTLHDLAKFHLNKANFDASILLLKECVRMFDYVVENRGYIWSCGALAAEHRMDLIQVLSELGRLEEASEVRLDMAGSRYLREAVENDSECSSFEI</sequence>
<keyword evidence="3" id="KW-1185">Reference proteome</keyword>
<dbReference type="PANTHER" id="PTHR38788">
    <property type="entry name" value="CLR5 DOMAIN-CONTAINING PROTEIN"/>
    <property type="match status" value="1"/>
</dbReference>
<dbReference type="PANTHER" id="PTHR38788:SF3">
    <property type="entry name" value="CLR5 DOMAIN-CONTAINING PROTEIN"/>
    <property type="match status" value="1"/>
</dbReference>
<dbReference type="Pfam" id="PF14420">
    <property type="entry name" value="Clr5"/>
    <property type="match status" value="1"/>
</dbReference>
<reference evidence="2" key="1">
    <citation type="submission" date="2021-06" db="EMBL/GenBank/DDBJ databases">
        <title>Comparative genomics, transcriptomics and evolutionary studies reveal genomic signatures of adaptation to plant cell wall in hemibiotrophic fungi.</title>
        <authorList>
            <consortium name="DOE Joint Genome Institute"/>
            <person name="Baroncelli R."/>
            <person name="Diaz J.F."/>
            <person name="Benocci T."/>
            <person name="Peng M."/>
            <person name="Battaglia E."/>
            <person name="Haridas S."/>
            <person name="Andreopoulos W."/>
            <person name="Labutti K."/>
            <person name="Pangilinan J."/>
            <person name="Floch G.L."/>
            <person name="Makela M.R."/>
            <person name="Henrissat B."/>
            <person name="Grigoriev I.V."/>
            <person name="Crouch J.A."/>
            <person name="De Vries R.P."/>
            <person name="Sukno S.A."/>
            <person name="Thon M.R."/>
        </authorList>
    </citation>
    <scope>NUCLEOTIDE SEQUENCE</scope>
    <source>
        <strain evidence="2">MAFF235873</strain>
    </source>
</reference>
<dbReference type="Proteomes" id="UP001232148">
    <property type="component" value="Unassembled WGS sequence"/>
</dbReference>
<proteinExistence type="predicted"/>
<comment type="caution">
    <text evidence="2">The sequence shown here is derived from an EMBL/GenBank/DDBJ whole genome shotgun (WGS) entry which is preliminary data.</text>
</comment>
<gene>
    <name evidence="2" type="ORF">LX32DRAFT_633771</name>
</gene>
<protein>
    <recommendedName>
        <fullName evidence="1">Clr5 domain-containing protein</fullName>
    </recommendedName>
</protein>
<accession>A0AAD9HTB7</accession>
<dbReference type="InterPro" id="IPR025676">
    <property type="entry name" value="Clr5_dom"/>
</dbReference>
<evidence type="ECO:0000313" key="2">
    <source>
        <dbReference type="EMBL" id="KAK2034910.1"/>
    </source>
</evidence>
<evidence type="ECO:0000313" key="3">
    <source>
        <dbReference type="Proteomes" id="UP001232148"/>
    </source>
</evidence>
<evidence type="ECO:0000259" key="1">
    <source>
        <dbReference type="Pfam" id="PF14420"/>
    </source>
</evidence>
<feature type="domain" description="Clr5" evidence="1">
    <location>
        <begin position="81"/>
        <end position="133"/>
    </location>
</feature>
<organism evidence="2 3">
    <name type="scientific">Colletotrichum zoysiae</name>
    <dbReference type="NCBI Taxonomy" id="1216348"/>
    <lineage>
        <taxon>Eukaryota</taxon>
        <taxon>Fungi</taxon>
        <taxon>Dikarya</taxon>
        <taxon>Ascomycota</taxon>
        <taxon>Pezizomycotina</taxon>
        <taxon>Sordariomycetes</taxon>
        <taxon>Hypocreomycetidae</taxon>
        <taxon>Glomerellales</taxon>
        <taxon>Glomerellaceae</taxon>
        <taxon>Colletotrichum</taxon>
        <taxon>Colletotrichum graminicola species complex</taxon>
    </lineage>
</organism>
<name>A0AAD9HTB7_9PEZI</name>
<dbReference type="EMBL" id="MU842811">
    <property type="protein sequence ID" value="KAK2034910.1"/>
    <property type="molecule type" value="Genomic_DNA"/>
</dbReference>
<dbReference type="AlphaFoldDB" id="A0AAD9HTB7"/>